<sequence>MSEAPAHIDVELSSPCRVNGQPARAQSVWLLARLWHAQRHGDGTLPAAALRLGFPGQDNIRMLVSRAFSDFARWGVEVGWGAAREQPIATLARNGRSRGPFWLSADGARRLRLLAEGAEVERDWLEHFLGLRRPSAAGADQPGGWSHLMRDMGFWQQMAQAIRDEHDGFGRRPSRQVAESFHAARLCAGDDFQQALALMKESLAWRRSAQLEGSRSALKRLDRILDAGSVHSAQPTFAAMACIVKAWERYTQGDTGAARAALEHLQTAPELQPVFRYNPRVRFECLNLLALLHKHAATSKAEPAYRQDEAAAALQALNGALEAAYEADSIDAAQHVAANIGWCMWLFWQQRLIDPEREQAINAVQLQAMRWLGLSEWICDRFGYGSGSAWNLIFMLRIARGNCSPQRSRSLASFRAQQPLALPEVVLALRPLHASLSPAKGFSRWSSAATLALEEQAAGNTAFTPLQQANLLLEAAWFLLHEQGAGPEAADALARLQAQLPSLRRGERSFFNSELQNLPIEAPSAG</sequence>
<name>A0ABV8ZWE3_9NEIS</name>
<dbReference type="EMBL" id="JBHSEK010000015">
    <property type="protein sequence ID" value="MFC4491650.1"/>
    <property type="molecule type" value="Genomic_DNA"/>
</dbReference>
<evidence type="ECO:0000313" key="2">
    <source>
        <dbReference type="Proteomes" id="UP001595999"/>
    </source>
</evidence>
<reference evidence="2" key="1">
    <citation type="journal article" date="2019" name="Int. J. Syst. Evol. Microbiol.">
        <title>The Global Catalogue of Microorganisms (GCM) 10K type strain sequencing project: providing services to taxonomists for standard genome sequencing and annotation.</title>
        <authorList>
            <consortium name="The Broad Institute Genomics Platform"/>
            <consortium name="The Broad Institute Genome Sequencing Center for Infectious Disease"/>
            <person name="Wu L."/>
            <person name="Ma J."/>
        </authorList>
    </citation>
    <scope>NUCLEOTIDE SEQUENCE [LARGE SCALE GENOMIC DNA]</scope>
    <source>
        <strain evidence="2">CGMCC 4.7608</strain>
    </source>
</reference>
<proteinExistence type="predicted"/>
<accession>A0ABV8ZWE3</accession>
<evidence type="ECO:0000313" key="1">
    <source>
        <dbReference type="EMBL" id="MFC4491650.1"/>
    </source>
</evidence>
<comment type="caution">
    <text evidence="1">The sequence shown here is derived from an EMBL/GenBank/DDBJ whole genome shotgun (WGS) entry which is preliminary data.</text>
</comment>
<dbReference type="Proteomes" id="UP001595999">
    <property type="component" value="Unassembled WGS sequence"/>
</dbReference>
<protein>
    <submittedName>
        <fullName evidence="1">Uncharacterized protein</fullName>
    </submittedName>
</protein>
<dbReference type="RefSeq" id="WP_231462525.1">
    <property type="nucleotide sequence ID" value="NZ_JAJOHW010000076.1"/>
</dbReference>
<organism evidence="1 2">
    <name type="scientific">Chromobacterium aquaticum</name>
    <dbReference type="NCBI Taxonomy" id="467180"/>
    <lineage>
        <taxon>Bacteria</taxon>
        <taxon>Pseudomonadati</taxon>
        <taxon>Pseudomonadota</taxon>
        <taxon>Betaproteobacteria</taxon>
        <taxon>Neisseriales</taxon>
        <taxon>Chromobacteriaceae</taxon>
        <taxon>Chromobacterium</taxon>
    </lineage>
</organism>
<gene>
    <name evidence="1" type="ORF">ACFO0R_18725</name>
</gene>
<keyword evidence="2" id="KW-1185">Reference proteome</keyword>